<evidence type="ECO:0000256" key="1">
    <source>
        <dbReference type="SAM" id="MobiDB-lite"/>
    </source>
</evidence>
<dbReference type="EMBL" id="NBCO01000029">
    <property type="protein sequence ID" value="ORC86287.1"/>
    <property type="molecule type" value="Genomic_DNA"/>
</dbReference>
<feature type="compositionally biased region" description="Low complexity" evidence="1">
    <location>
        <begin position="98"/>
        <end position="121"/>
    </location>
</feature>
<dbReference type="InterPro" id="IPR015655">
    <property type="entry name" value="PP2C"/>
</dbReference>
<dbReference type="Pfam" id="PF00481">
    <property type="entry name" value="PP2C"/>
    <property type="match status" value="1"/>
</dbReference>
<dbReference type="AlphaFoldDB" id="A0A1X0NNL5"/>
<evidence type="ECO:0000259" key="2">
    <source>
        <dbReference type="PROSITE" id="PS51746"/>
    </source>
</evidence>
<dbReference type="SMART" id="SM00332">
    <property type="entry name" value="PP2Cc"/>
    <property type="match status" value="1"/>
</dbReference>
<feature type="compositionally biased region" description="Low complexity" evidence="1">
    <location>
        <begin position="216"/>
        <end position="227"/>
    </location>
</feature>
<proteinExistence type="predicted"/>
<dbReference type="GO" id="GO:0004722">
    <property type="term" value="F:protein serine/threonine phosphatase activity"/>
    <property type="evidence" value="ECO:0007669"/>
    <property type="project" value="InterPro"/>
</dbReference>
<feature type="compositionally biased region" description="Polar residues" evidence="1">
    <location>
        <begin position="10"/>
        <end position="19"/>
    </location>
</feature>
<dbReference type="InterPro" id="IPR001932">
    <property type="entry name" value="PPM-type_phosphatase-like_dom"/>
</dbReference>
<feature type="region of interest" description="Disordered" evidence="1">
    <location>
        <begin position="346"/>
        <end position="394"/>
    </location>
</feature>
<feature type="compositionally biased region" description="Polar residues" evidence="1">
    <location>
        <begin position="32"/>
        <end position="60"/>
    </location>
</feature>
<feature type="region of interest" description="Disordered" evidence="1">
    <location>
        <begin position="715"/>
        <end position="817"/>
    </location>
</feature>
<name>A0A1X0NNL5_9TRYP</name>
<dbReference type="PROSITE" id="PS51746">
    <property type="entry name" value="PPM_2"/>
    <property type="match status" value="1"/>
</dbReference>
<dbReference type="RefSeq" id="XP_028880353.1">
    <property type="nucleotide sequence ID" value="XM_029028326.1"/>
</dbReference>
<dbReference type="OrthoDB" id="343114at2759"/>
<comment type="caution">
    <text evidence="3">The sequence shown here is derived from an EMBL/GenBank/DDBJ whole genome shotgun (WGS) entry which is preliminary data.</text>
</comment>
<organism evidence="3 4">
    <name type="scientific">Trypanosoma theileri</name>
    <dbReference type="NCBI Taxonomy" id="67003"/>
    <lineage>
        <taxon>Eukaryota</taxon>
        <taxon>Discoba</taxon>
        <taxon>Euglenozoa</taxon>
        <taxon>Kinetoplastea</taxon>
        <taxon>Metakinetoplastina</taxon>
        <taxon>Trypanosomatida</taxon>
        <taxon>Trypanosomatidae</taxon>
        <taxon>Trypanosoma</taxon>
    </lineage>
</organism>
<dbReference type="Gene3D" id="3.60.40.10">
    <property type="entry name" value="PPM-type phosphatase domain"/>
    <property type="match status" value="1"/>
</dbReference>
<reference evidence="3 4" key="1">
    <citation type="submission" date="2017-03" db="EMBL/GenBank/DDBJ databases">
        <title>An alternative strategy for trypanosome survival in the mammalian bloodstream revealed through genome and transcriptome analysis of the ubiquitous bovine parasite Trypanosoma (Megatrypanum) theileri.</title>
        <authorList>
            <person name="Kelly S."/>
            <person name="Ivens A."/>
            <person name="Mott A."/>
            <person name="O'Neill E."/>
            <person name="Emms D."/>
            <person name="Macleod O."/>
            <person name="Voorheis P."/>
            <person name="Matthews J."/>
            <person name="Matthews K."/>
            <person name="Carrington M."/>
        </authorList>
    </citation>
    <scope>NUCLEOTIDE SEQUENCE [LARGE SCALE GENOMIC DNA]</scope>
    <source>
        <strain evidence="3">Edinburgh</strain>
    </source>
</reference>
<evidence type="ECO:0000313" key="3">
    <source>
        <dbReference type="EMBL" id="ORC86287.1"/>
    </source>
</evidence>
<dbReference type="PANTHER" id="PTHR13832">
    <property type="entry name" value="PROTEIN PHOSPHATASE 2C"/>
    <property type="match status" value="1"/>
</dbReference>
<accession>A0A1X0NNL5</accession>
<dbReference type="STRING" id="67003.A0A1X0NNL5"/>
<feature type="compositionally biased region" description="Low complexity" evidence="1">
    <location>
        <begin position="346"/>
        <end position="386"/>
    </location>
</feature>
<dbReference type="SUPFAM" id="SSF81606">
    <property type="entry name" value="PP2C-like"/>
    <property type="match status" value="1"/>
</dbReference>
<dbReference type="VEuPathDB" id="TriTrypDB:TM35_000291690"/>
<gene>
    <name evidence="3" type="ORF">TM35_000291690</name>
</gene>
<dbReference type="Proteomes" id="UP000192257">
    <property type="component" value="Unassembled WGS sequence"/>
</dbReference>
<feature type="region of interest" description="Disordered" evidence="1">
    <location>
        <begin position="1"/>
        <end position="64"/>
    </location>
</feature>
<dbReference type="FunFam" id="3.60.40.10:FF:000117">
    <property type="entry name" value="Protein phosphatase 2C-like protein"/>
    <property type="match status" value="1"/>
</dbReference>
<dbReference type="InterPro" id="IPR036457">
    <property type="entry name" value="PPM-type-like_dom_sf"/>
</dbReference>
<feature type="region of interest" description="Disordered" evidence="1">
    <location>
        <begin position="193"/>
        <end position="245"/>
    </location>
</feature>
<dbReference type="GeneID" id="39988106"/>
<evidence type="ECO:0000313" key="4">
    <source>
        <dbReference type="Proteomes" id="UP000192257"/>
    </source>
</evidence>
<feature type="domain" description="PPM-type phosphatase" evidence="2">
    <location>
        <begin position="421"/>
        <end position="701"/>
    </location>
</feature>
<sequence>MYMSVRKPPLSTSSKNTTKPGVLRKGDVSGTVGDQNSRSATPSVPKTVPPRSNTRRSSGTPLLFNSLRGGASAYQTTNTLFTGSSLQGKLGIPKTDNHNNNNNNNNNDNSDNSNNNIIRSNIVHDEESGHAGHVPSPRAGNGRNIIDRRLPPKPTAKRNASDNVAAVLGGSTLGGTHNNDRYYNGGAGVGVGGTRKAFSGPPSTRVPANQGGGAGESSQQQQQQQQRPHPPGSGGPKLGGSRPIHFALNANGNQRLSPMPPRPTAVFGQTRNGIETNLASPRHTRGRQQQEAVDPFATTQVLNGLGAHLASEADVGTGGGGNGGRWGKNVSPPFALASVKLQQLGSTQLPSSPNLPTTTTTTTTSSGANPRRSSLSSGALSGGKRSPTSVTEDMTSKNNLQYDFRVVASTGKSFNSPIKLTTGVGCVQGLRPTMEDEHFIRLNATSVAGQPVSLLGILDGHCGRRVADLAAKYVPDNFLSHSALGENNALAFVESIIQADRAIFHALGKGGVSGPGVSCTSSGGCTLITAAVHGRMLYVACLGDARAVLYDGNMTIPMSEDHKPTNKKEHTRILQCGGFVQFGRVCGILAVSRALGDYEFKFNGNRFIANRELMVSNVADVRQINLTDSSKFLLMACDGLWDVVENEEATQFVRDFLSYTPDVGSSPETTKRALNNCCQKLAEFAIDRGSTDNVSVMLLFFHDVADVVASFDKPAGGVVPTPPHHVVSPRLTGPSRGFLLGSTGAAANDGSLHTGNNNNNNNNRYNYNKHTQSSNSNSSSSSNNNNNGAGAAAAGSYHHTTTTTNTTTNANSNNSGVGVGIKRSSMLTGSSWHGRGPPYVVREVSDRLFTFGVVCSTENE</sequence>
<protein>
    <submittedName>
        <fullName evidence="3">Protein phosphatase 2C</fullName>
    </submittedName>
</protein>
<dbReference type="CDD" id="cd00143">
    <property type="entry name" value="PP2Cc"/>
    <property type="match status" value="1"/>
</dbReference>
<dbReference type="PANTHER" id="PTHR13832:SF541">
    <property type="entry name" value="PHOSPHATASE 2C, PUTATIVE-RELATED"/>
    <property type="match status" value="1"/>
</dbReference>
<feature type="compositionally biased region" description="Low complexity" evidence="1">
    <location>
        <begin position="756"/>
        <end position="816"/>
    </location>
</feature>
<feature type="region of interest" description="Disordered" evidence="1">
    <location>
        <begin position="88"/>
        <end position="163"/>
    </location>
</feature>
<keyword evidence="4" id="KW-1185">Reference proteome</keyword>